<organism evidence="3 4">
    <name type="scientific">Streptococcus mitis</name>
    <dbReference type="NCBI Taxonomy" id="28037"/>
    <lineage>
        <taxon>Bacteria</taxon>
        <taxon>Bacillati</taxon>
        <taxon>Bacillota</taxon>
        <taxon>Bacilli</taxon>
        <taxon>Lactobacillales</taxon>
        <taxon>Streptococcaceae</taxon>
        <taxon>Streptococcus</taxon>
        <taxon>Streptococcus mitis group</taxon>
    </lineage>
</organism>
<dbReference type="Gene3D" id="3.40.50.2000">
    <property type="entry name" value="Glycogen Phosphorylase B"/>
    <property type="match status" value="2"/>
</dbReference>
<dbReference type="EMBL" id="JYGQ01000001">
    <property type="protein sequence ID" value="KJQ73105.1"/>
    <property type="molecule type" value="Genomic_DNA"/>
</dbReference>
<dbReference type="Proteomes" id="UP000033415">
    <property type="component" value="Unassembled WGS sequence"/>
</dbReference>
<name>A0A081Q1I0_STRMT</name>
<dbReference type="PANTHER" id="PTHR45947:SF3">
    <property type="entry name" value="SULFOQUINOVOSYL TRANSFERASE SQD2"/>
    <property type="match status" value="1"/>
</dbReference>
<dbReference type="GO" id="GO:0016757">
    <property type="term" value="F:glycosyltransferase activity"/>
    <property type="evidence" value="ECO:0007669"/>
    <property type="project" value="InterPro"/>
</dbReference>
<feature type="domain" description="Glycosyltransferase subfamily 4-like N-terminal" evidence="2">
    <location>
        <begin position="70"/>
        <end position="145"/>
    </location>
</feature>
<dbReference type="AlphaFoldDB" id="A0A081Q1I0"/>
<evidence type="ECO:0000313" key="3">
    <source>
        <dbReference type="EMBL" id="KJQ73105.1"/>
    </source>
</evidence>
<dbReference type="PANTHER" id="PTHR45947">
    <property type="entry name" value="SULFOQUINOVOSYL TRANSFERASE SQD2"/>
    <property type="match status" value="1"/>
</dbReference>
<sequence length="359" mass="41962">MKYQVIHVTGGVRNTMSGVQSFIKNHIPNNDQEFEYMVGESNGDAHFPFNQYLDEKKIKRIVFPCLKISKLFAYARECRQFYENNKIDILHVHNPITAFIHNYYARKNGVPVRIYHNHSSQFSDTWLKSIRNRFLVFLALKNATHRISCGQLAGLKIFGKKSFKILPNAIDINKYRFSPTFREEIRKEFHIAEHQKVVGMIGILNPFKNQRFLIEVAKELPDVTFFFVGEGPDRSILEEKSKEVKNIIFTGKREDVHKFYSAFDIFAFPSLYEGFPIVLVEAQCSGVDILMNETIDPTTQIVSELCTAIPLDKAKWVNYIEKAPFKEKQRQLNEHLKRFDIEENVQNLKEIYKQGLKRE</sequence>
<dbReference type="PATRIC" id="fig|28037.100.peg.1057"/>
<accession>A0A081Q1I0</accession>
<feature type="domain" description="Glycosyl transferase family 1" evidence="1">
    <location>
        <begin position="182"/>
        <end position="305"/>
    </location>
</feature>
<evidence type="ECO:0000259" key="1">
    <source>
        <dbReference type="Pfam" id="PF00534"/>
    </source>
</evidence>
<gene>
    <name evidence="3" type="primary">csp2G_2</name>
    <name evidence="3" type="ORF">TZ91_00708</name>
</gene>
<dbReference type="RefSeq" id="WP_033686961.1">
    <property type="nucleotide sequence ID" value="NZ_JYGQ01000001.1"/>
</dbReference>
<dbReference type="InterPro" id="IPR050194">
    <property type="entry name" value="Glycosyltransferase_grp1"/>
</dbReference>
<dbReference type="Pfam" id="PF00534">
    <property type="entry name" value="Glycos_transf_1"/>
    <property type="match status" value="1"/>
</dbReference>
<proteinExistence type="predicted"/>
<dbReference type="Pfam" id="PF13477">
    <property type="entry name" value="Glyco_trans_4_2"/>
    <property type="match status" value="1"/>
</dbReference>
<evidence type="ECO:0000313" key="4">
    <source>
        <dbReference type="Proteomes" id="UP000033415"/>
    </source>
</evidence>
<reference evidence="3 4" key="1">
    <citation type="submission" date="2015-02" db="EMBL/GenBank/DDBJ databases">
        <title>Evolution of amylase-binding proteins of oral streptococcal species.</title>
        <authorList>
            <person name="Haase E.M."/>
        </authorList>
    </citation>
    <scope>NUCLEOTIDE SEQUENCE [LARGE SCALE GENOMIC DNA]</scope>
    <source>
        <strain evidence="3 4">SK137</strain>
    </source>
</reference>
<dbReference type="InterPro" id="IPR001296">
    <property type="entry name" value="Glyco_trans_1"/>
</dbReference>
<dbReference type="InterPro" id="IPR028098">
    <property type="entry name" value="Glyco_trans_4-like_N"/>
</dbReference>
<keyword evidence="3" id="KW-0808">Transferase</keyword>
<dbReference type="SUPFAM" id="SSF53756">
    <property type="entry name" value="UDP-Glycosyltransferase/glycogen phosphorylase"/>
    <property type="match status" value="1"/>
</dbReference>
<protein>
    <submittedName>
        <fullName evidence="3">Glycosyl transferase family protein</fullName>
    </submittedName>
</protein>
<evidence type="ECO:0000259" key="2">
    <source>
        <dbReference type="Pfam" id="PF13477"/>
    </source>
</evidence>
<comment type="caution">
    <text evidence="3">The sequence shown here is derived from an EMBL/GenBank/DDBJ whole genome shotgun (WGS) entry which is preliminary data.</text>
</comment>